<organism evidence="5 6">
    <name type="scientific">Halobacillus yeomjeoni</name>
    <dbReference type="NCBI Taxonomy" id="311194"/>
    <lineage>
        <taxon>Bacteria</taxon>
        <taxon>Bacillati</taxon>
        <taxon>Bacillota</taxon>
        <taxon>Bacilli</taxon>
        <taxon>Bacillales</taxon>
        <taxon>Bacillaceae</taxon>
        <taxon>Halobacillus</taxon>
    </lineage>
</organism>
<dbReference type="EMBL" id="JADZSC010000004">
    <property type="protein sequence ID" value="MBH0231660.1"/>
    <property type="molecule type" value="Genomic_DNA"/>
</dbReference>
<dbReference type="GO" id="GO:0004553">
    <property type="term" value="F:hydrolase activity, hydrolyzing O-glycosyl compounds"/>
    <property type="evidence" value="ECO:0007669"/>
    <property type="project" value="InterPro"/>
</dbReference>
<dbReference type="CDD" id="cd14667">
    <property type="entry name" value="3D_containing_proteins"/>
    <property type="match status" value="1"/>
</dbReference>
<dbReference type="GO" id="GO:0009254">
    <property type="term" value="P:peptidoglycan turnover"/>
    <property type="evidence" value="ECO:0007669"/>
    <property type="project" value="InterPro"/>
</dbReference>
<evidence type="ECO:0000256" key="1">
    <source>
        <dbReference type="ARBA" id="ARBA00022729"/>
    </source>
</evidence>
<evidence type="ECO:0000313" key="6">
    <source>
        <dbReference type="Proteomes" id="UP000614490"/>
    </source>
</evidence>
<protein>
    <submittedName>
        <fullName evidence="5">LysM peptidoglycan-binding domain-containing protein</fullName>
    </submittedName>
</protein>
<feature type="domain" description="LysM" evidence="4">
    <location>
        <begin position="24"/>
        <end position="67"/>
    </location>
</feature>
<evidence type="ECO:0000313" key="5">
    <source>
        <dbReference type="EMBL" id="MBH0231660.1"/>
    </source>
</evidence>
<comment type="caution">
    <text evidence="5">The sequence shown here is derived from an EMBL/GenBank/DDBJ whole genome shotgun (WGS) entry which is preliminary data.</text>
</comment>
<dbReference type="SUPFAM" id="SSF50685">
    <property type="entry name" value="Barwin-like endoglucanases"/>
    <property type="match status" value="1"/>
</dbReference>
<gene>
    <name evidence="5" type="ORF">H0267_15725</name>
</gene>
<dbReference type="InterPro" id="IPR036908">
    <property type="entry name" value="RlpA-like_sf"/>
</dbReference>
<feature type="domain" description="LysM" evidence="4">
    <location>
        <begin position="86"/>
        <end position="129"/>
    </location>
</feature>
<feature type="compositionally biased region" description="Polar residues" evidence="2">
    <location>
        <begin position="125"/>
        <end position="136"/>
    </location>
</feature>
<evidence type="ECO:0000256" key="2">
    <source>
        <dbReference type="SAM" id="MobiDB-lite"/>
    </source>
</evidence>
<keyword evidence="6" id="KW-1185">Reference proteome</keyword>
<feature type="region of interest" description="Disordered" evidence="2">
    <location>
        <begin position="67"/>
        <end position="87"/>
    </location>
</feature>
<dbReference type="RefSeq" id="WP_197318295.1">
    <property type="nucleotide sequence ID" value="NZ_JADZSC010000004.1"/>
</dbReference>
<dbReference type="Gene3D" id="2.40.40.10">
    <property type="entry name" value="RlpA-like domain"/>
    <property type="match status" value="1"/>
</dbReference>
<dbReference type="CDD" id="cd00118">
    <property type="entry name" value="LysM"/>
    <property type="match status" value="2"/>
</dbReference>
<name>A0A931MWR5_9BACI</name>
<feature type="compositionally biased region" description="Basic and acidic residues" evidence="2">
    <location>
        <begin position="141"/>
        <end position="151"/>
    </location>
</feature>
<dbReference type="InterPro" id="IPR018392">
    <property type="entry name" value="LysM"/>
</dbReference>
<dbReference type="PANTHER" id="PTHR39160:SF6">
    <property type="entry name" value="CELL WALL-BINDING PROTEIN YOCH"/>
    <property type="match status" value="1"/>
</dbReference>
<dbReference type="GO" id="GO:0019867">
    <property type="term" value="C:outer membrane"/>
    <property type="evidence" value="ECO:0007669"/>
    <property type="project" value="InterPro"/>
</dbReference>
<dbReference type="InterPro" id="IPR051933">
    <property type="entry name" value="Resuscitation_pf_RpfB"/>
</dbReference>
<sequence>MKKTIFSLAAVTTIMGTTTVASAEELVVEKGDTLWGMAQENNVTVNHIKEMNNLSSNLIYPRQTLTINERNDTEADTTSQSNQTEGTYTVKSGDTLWAISQEYGVSVSSLKSSNQLNSDLIHPGQQLTVDGSSEQTANTSHSHEEEAEHTSNEPSSEEQEATTMTMEATAYTAHCEGCSGTTYTGINLLENPDRKVIAVDPDVIPLGSEVYVEGYGKAIAGDIGGAIQGNRIDVFIPNRSDALDFGRQTVEVKVLDS</sequence>
<dbReference type="Pfam" id="PF01476">
    <property type="entry name" value="LysM"/>
    <property type="match status" value="2"/>
</dbReference>
<proteinExistence type="predicted"/>
<dbReference type="InterPro" id="IPR059180">
    <property type="entry name" value="3D_YorM"/>
</dbReference>
<feature type="region of interest" description="Disordered" evidence="2">
    <location>
        <begin position="123"/>
        <end position="163"/>
    </location>
</feature>
<dbReference type="PANTHER" id="PTHR39160">
    <property type="entry name" value="CELL WALL-BINDING PROTEIN YOCH"/>
    <property type="match status" value="1"/>
</dbReference>
<dbReference type="Gene3D" id="3.10.350.10">
    <property type="entry name" value="LysM domain"/>
    <property type="match status" value="2"/>
</dbReference>
<accession>A0A931MWR5</accession>
<dbReference type="InterPro" id="IPR036779">
    <property type="entry name" value="LysM_dom_sf"/>
</dbReference>
<dbReference type="Proteomes" id="UP000614490">
    <property type="component" value="Unassembled WGS sequence"/>
</dbReference>
<keyword evidence="1 3" id="KW-0732">Signal</keyword>
<dbReference type="PROSITE" id="PS51782">
    <property type="entry name" value="LYSM"/>
    <property type="match status" value="2"/>
</dbReference>
<evidence type="ECO:0000259" key="4">
    <source>
        <dbReference type="PROSITE" id="PS51782"/>
    </source>
</evidence>
<dbReference type="AlphaFoldDB" id="A0A931MWR5"/>
<evidence type="ECO:0000256" key="3">
    <source>
        <dbReference type="SAM" id="SignalP"/>
    </source>
</evidence>
<feature type="chain" id="PRO_5036701946" evidence="3">
    <location>
        <begin position="24"/>
        <end position="257"/>
    </location>
</feature>
<dbReference type="SMART" id="SM00257">
    <property type="entry name" value="LysM"/>
    <property type="match status" value="2"/>
</dbReference>
<dbReference type="SUPFAM" id="SSF54106">
    <property type="entry name" value="LysM domain"/>
    <property type="match status" value="2"/>
</dbReference>
<reference evidence="5 6" key="1">
    <citation type="journal article" date="2005" name="Int. J. Syst. Evol. Microbiol.">
        <title>Halobacillus yeomjeoni sp. nov., isolated from a marine solar saltern in Korea.</title>
        <authorList>
            <person name="Yoon J.H."/>
            <person name="Kang S.J."/>
            <person name="Lee C.H."/>
            <person name="Oh H.W."/>
            <person name="Oh T.K."/>
        </authorList>
    </citation>
    <scope>NUCLEOTIDE SEQUENCE [LARGE SCALE GENOMIC DNA]</scope>
    <source>
        <strain evidence="5 6">KCTC 3957</strain>
    </source>
</reference>
<dbReference type="InterPro" id="IPR010611">
    <property type="entry name" value="3D_dom"/>
</dbReference>
<dbReference type="Pfam" id="PF06725">
    <property type="entry name" value="3D"/>
    <property type="match status" value="1"/>
</dbReference>
<feature type="signal peptide" evidence="3">
    <location>
        <begin position="1"/>
        <end position="23"/>
    </location>
</feature>
<feature type="compositionally biased region" description="Polar residues" evidence="2">
    <location>
        <begin position="76"/>
        <end position="87"/>
    </location>
</feature>